<reference evidence="1" key="1">
    <citation type="submission" date="2020-08" db="EMBL/GenBank/DDBJ databases">
        <title>Multicomponent nature underlies the extraordinary mechanical properties of spider dragline silk.</title>
        <authorList>
            <person name="Kono N."/>
            <person name="Nakamura H."/>
            <person name="Mori M."/>
            <person name="Yoshida Y."/>
            <person name="Ohtoshi R."/>
            <person name="Malay A.D."/>
            <person name="Moran D.A.P."/>
            <person name="Tomita M."/>
            <person name="Numata K."/>
            <person name="Arakawa K."/>
        </authorList>
    </citation>
    <scope>NUCLEOTIDE SEQUENCE</scope>
</reference>
<keyword evidence="2" id="KW-1185">Reference proteome</keyword>
<evidence type="ECO:0000313" key="2">
    <source>
        <dbReference type="Proteomes" id="UP000887159"/>
    </source>
</evidence>
<accession>A0A8X7BH57</accession>
<evidence type="ECO:0000313" key="1">
    <source>
        <dbReference type="EMBL" id="GFY31531.1"/>
    </source>
</evidence>
<organism evidence="1 2">
    <name type="scientific">Trichonephila clavipes</name>
    <name type="common">Golden silk orbweaver</name>
    <name type="synonym">Nephila clavipes</name>
    <dbReference type="NCBI Taxonomy" id="2585209"/>
    <lineage>
        <taxon>Eukaryota</taxon>
        <taxon>Metazoa</taxon>
        <taxon>Ecdysozoa</taxon>
        <taxon>Arthropoda</taxon>
        <taxon>Chelicerata</taxon>
        <taxon>Arachnida</taxon>
        <taxon>Araneae</taxon>
        <taxon>Araneomorphae</taxon>
        <taxon>Entelegynae</taxon>
        <taxon>Araneoidea</taxon>
        <taxon>Nephilidae</taxon>
        <taxon>Trichonephila</taxon>
    </lineage>
</organism>
<sequence>MVSVQSLLDQCRHRTTIVFLNLCRWPDKVKYYEQDYPYTIIFEPNFGVHIPQSFGKTVIVFTSHLDLTRHSSHRRVHKMVGVLGRLGNASRRQRPLAHGGSPTFEVGFGKTRVALA</sequence>
<proteinExistence type="predicted"/>
<dbReference type="EMBL" id="BMAU01021399">
    <property type="protein sequence ID" value="GFY31531.1"/>
    <property type="molecule type" value="Genomic_DNA"/>
</dbReference>
<name>A0A8X7BH57_TRICX</name>
<protein>
    <submittedName>
        <fullName evidence="1">Uncharacterized protein</fullName>
    </submittedName>
</protein>
<comment type="caution">
    <text evidence="1">The sequence shown here is derived from an EMBL/GenBank/DDBJ whole genome shotgun (WGS) entry which is preliminary data.</text>
</comment>
<gene>
    <name evidence="1" type="primary">AVEN_71086_1</name>
    <name evidence="1" type="ORF">TNCV_4693751</name>
</gene>
<dbReference type="Proteomes" id="UP000887159">
    <property type="component" value="Unassembled WGS sequence"/>
</dbReference>
<dbReference type="AlphaFoldDB" id="A0A8X7BH57"/>